<dbReference type="InterPro" id="IPR011008">
    <property type="entry name" value="Dimeric_a/b-barrel"/>
</dbReference>
<evidence type="ECO:0000256" key="1">
    <source>
        <dbReference type="ARBA" id="ARBA00011738"/>
    </source>
</evidence>
<organism evidence="4 6">
    <name type="scientific">Flavobacterium gawalongense</name>
    <dbReference type="NCBI Taxonomy" id="2594432"/>
    <lineage>
        <taxon>Bacteria</taxon>
        <taxon>Pseudomonadati</taxon>
        <taxon>Bacteroidota</taxon>
        <taxon>Flavobacteriia</taxon>
        <taxon>Flavobacteriales</taxon>
        <taxon>Flavobacteriaceae</taxon>
        <taxon>Flavobacterium</taxon>
    </lineage>
</organism>
<evidence type="ECO:0000313" key="5">
    <source>
        <dbReference type="Proteomes" id="UP000318528"/>
    </source>
</evidence>
<dbReference type="PANTHER" id="PTHR33178">
    <property type="match status" value="1"/>
</dbReference>
<proteinExistence type="predicted"/>
<gene>
    <name evidence="4" type="ORF">FNW11_13810</name>
    <name evidence="3" type="ORF">FNW12_14720</name>
</gene>
<sequence length="116" mass="13524">MDDNKTFSSSAISTEQNNVPIHHSVIFIFKDGMTALEKQDFFDAVSKLTTINGVEKFEILKQTSVKNKFEYGILMEFKNNEAYQYYNNHPDHVAFVQNIWLKQVEDFLEIDYEAMG</sequence>
<evidence type="ECO:0000313" key="4">
    <source>
        <dbReference type="EMBL" id="TRX06877.1"/>
    </source>
</evidence>
<evidence type="ECO:0000313" key="6">
    <source>
        <dbReference type="Proteomes" id="UP000318669"/>
    </source>
</evidence>
<accession>A0A553BF62</accession>
<name>A0A553BF62_9FLAO</name>
<evidence type="ECO:0000259" key="2">
    <source>
        <dbReference type="PROSITE" id="PS51502"/>
    </source>
</evidence>
<comment type="subunit">
    <text evidence="1">Homodimer.</text>
</comment>
<dbReference type="Proteomes" id="UP000318528">
    <property type="component" value="Unassembled WGS sequence"/>
</dbReference>
<dbReference type="Gene3D" id="3.30.70.100">
    <property type="match status" value="1"/>
</dbReference>
<comment type="caution">
    <text evidence="4">The sequence shown here is derived from an EMBL/GenBank/DDBJ whole genome shotgun (WGS) entry which is preliminary data.</text>
</comment>
<reference evidence="5 6" key="1">
    <citation type="submission" date="2019-07" db="EMBL/GenBank/DDBJ databases">
        <title>Novel species of Flavobacterium.</title>
        <authorList>
            <person name="Liu Q."/>
            <person name="Xin Y.-H."/>
        </authorList>
    </citation>
    <scope>NUCLEOTIDE SEQUENCE [LARGE SCALE GENOMIC DNA]</scope>
    <source>
        <strain evidence="3 5">GSP39</strain>
        <strain evidence="4 6">GSR22</strain>
    </source>
</reference>
<dbReference type="Proteomes" id="UP000318669">
    <property type="component" value="Unassembled WGS sequence"/>
</dbReference>
<dbReference type="PROSITE" id="PS51502">
    <property type="entry name" value="S_R_A_B_BARREL"/>
    <property type="match status" value="1"/>
</dbReference>
<dbReference type="SUPFAM" id="SSF54909">
    <property type="entry name" value="Dimeric alpha+beta barrel"/>
    <property type="match status" value="1"/>
</dbReference>
<dbReference type="Pfam" id="PF07876">
    <property type="entry name" value="Dabb"/>
    <property type="match status" value="1"/>
</dbReference>
<dbReference type="PANTHER" id="PTHR33178:SF10">
    <property type="entry name" value="STRESS-RESPONSE A_B BARREL DOMAIN-CONTAINING PROTEIN"/>
    <property type="match status" value="1"/>
</dbReference>
<dbReference type="InterPro" id="IPR013097">
    <property type="entry name" value="Dabb"/>
</dbReference>
<dbReference type="OrthoDB" id="9808130at2"/>
<dbReference type="AlphaFoldDB" id="A0A553BF62"/>
<dbReference type="SMART" id="SM00886">
    <property type="entry name" value="Dabb"/>
    <property type="match status" value="1"/>
</dbReference>
<dbReference type="EMBL" id="VJZL01000030">
    <property type="protein sequence ID" value="TRX06877.1"/>
    <property type="molecule type" value="Genomic_DNA"/>
</dbReference>
<evidence type="ECO:0000313" key="3">
    <source>
        <dbReference type="EMBL" id="TRX03850.1"/>
    </source>
</evidence>
<keyword evidence="5" id="KW-1185">Reference proteome</keyword>
<dbReference type="RefSeq" id="WP_143388498.1">
    <property type="nucleotide sequence ID" value="NZ_VJZL01000030.1"/>
</dbReference>
<dbReference type="InterPro" id="IPR044662">
    <property type="entry name" value="HS1/DABB1-like"/>
</dbReference>
<feature type="domain" description="Stress-response A/B barrel" evidence="2">
    <location>
        <begin position="21"/>
        <end position="112"/>
    </location>
</feature>
<protein>
    <submittedName>
        <fullName evidence="4">Dabb family protein</fullName>
    </submittedName>
</protein>
<dbReference type="EMBL" id="VJZN01000031">
    <property type="protein sequence ID" value="TRX03850.1"/>
    <property type="molecule type" value="Genomic_DNA"/>
</dbReference>